<reference evidence="2 3" key="1">
    <citation type="journal article" date="2022" name="Nat. Ecol. Evol.">
        <title>A masculinizing supergene underlies an exaggerated male reproductive morph in a spider.</title>
        <authorList>
            <person name="Hendrickx F."/>
            <person name="De Corte Z."/>
            <person name="Sonet G."/>
            <person name="Van Belleghem S.M."/>
            <person name="Kostlbacher S."/>
            <person name="Vangestel C."/>
        </authorList>
    </citation>
    <scope>NUCLEOTIDE SEQUENCE [LARGE SCALE GENOMIC DNA]</scope>
    <source>
        <strain evidence="2">W744_W776</strain>
    </source>
</reference>
<feature type="transmembrane region" description="Helical" evidence="1">
    <location>
        <begin position="102"/>
        <end position="124"/>
    </location>
</feature>
<feature type="transmembrane region" description="Helical" evidence="1">
    <location>
        <begin position="200"/>
        <end position="223"/>
    </location>
</feature>
<sequence length="304" mass="34315">MRVSLYCKKSSIIKVLKALKRFEDSQQNKDIQSSRRCVILACSLSVGIPIILIVITLPIVLSDIEKHGKQSYLNPTFSLYPSKSLFRITFTALQTINTLHVFVFPAMTMILFGFIYSSFVRICFRHIYNIRANLRQDLSKNTVLSSLKTLETAQTVHRQIEEAISFIIVFVYALTFGNVLNLVGVVSSDYMANIKVARNVYLIVVFLWTTICFVILTLCGSLVDPLWKVSRFLKDTALEVVATSPIDSRVVGAKELIYAQMFYAASNMELNFTAWGMFQIEKKLLLTTAGVMVTYGVLLSAEIK</sequence>
<proteinExistence type="predicted"/>
<keyword evidence="1" id="KW-1133">Transmembrane helix</keyword>
<feature type="transmembrane region" description="Helical" evidence="1">
    <location>
        <begin position="37"/>
        <end position="61"/>
    </location>
</feature>
<evidence type="ECO:0000313" key="3">
    <source>
        <dbReference type="Proteomes" id="UP000827092"/>
    </source>
</evidence>
<keyword evidence="3" id="KW-1185">Reference proteome</keyword>
<name>A0AAV6UZJ1_9ARAC</name>
<dbReference type="EMBL" id="JAFNEN010000221">
    <property type="protein sequence ID" value="KAG8189099.1"/>
    <property type="molecule type" value="Genomic_DNA"/>
</dbReference>
<keyword evidence="1" id="KW-0812">Transmembrane</keyword>
<evidence type="ECO:0008006" key="4">
    <source>
        <dbReference type="Google" id="ProtNLM"/>
    </source>
</evidence>
<feature type="transmembrane region" description="Helical" evidence="1">
    <location>
        <begin position="163"/>
        <end position="180"/>
    </location>
</feature>
<protein>
    <recommendedName>
        <fullName evidence="4">Gustatory receptor</fullName>
    </recommendedName>
</protein>
<feature type="transmembrane region" description="Helical" evidence="1">
    <location>
        <begin position="284"/>
        <end position="301"/>
    </location>
</feature>
<organism evidence="2 3">
    <name type="scientific">Oedothorax gibbosus</name>
    <dbReference type="NCBI Taxonomy" id="931172"/>
    <lineage>
        <taxon>Eukaryota</taxon>
        <taxon>Metazoa</taxon>
        <taxon>Ecdysozoa</taxon>
        <taxon>Arthropoda</taxon>
        <taxon>Chelicerata</taxon>
        <taxon>Arachnida</taxon>
        <taxon>Araneae</taxon>
        <taxon>Araneomorphae</taxon>
        <taxon>Entelegynae</taxon>
        <taxon>Araneoidea</taxon>
        <taxon>Linyphiidae</taxon>
        <taxon>Erigoninae</taxon>
        <taxon>Oedothorax</taxon>
    </lineage>
</organism>
<gene>
    <name evidence="2" type="ORF">JTE90_028642</name>
</gene>
<comment type="caution">
    <text evidence="2">The sequence shown here is derived from an EMBL/GenBank/DDBJ whole genome shotgun (WGS) entry which is preliminary data.</text>
</comment>
<accession>A0AAV6UZJ1</accession>
<keyword evidence="1" id="KW-0472">Membrane</keyword>
<evidence type="ECO:0000256" key="1">
    <source>
        <dbReference type="SAM" id="Phobius"/>
    </source>
</evidence>
<dbReference type="Proteomes" id="UP000827092">
    <property type="component" value="Unassembled WGS sequence"/>
</dbReference>
<dbReference type="AlphaFoldDB" id="A0AAV6UZJ1"/>
<evidence type="ECO:0000313" key="2">
    <source>
        <dbReference type="EMBL" id="KAG8189099.1"/>
    </source>
</evidence>